<feature type="domain" description="DUF4234" evidence="2">
    <location>
        <begin position="32"/>
        <end position="128"/>
    </location>
</feature>
<dbReference type="Pfam" id="PF14018">
    <property type="entry name" value="DUF4234"/>
    <property type="match status" value="1"/>
</dbReference>
<protein>
    <submittedName>
        <fullName evidence="3">Uncharacterized protein DUF4234</fullName>
    </submittedName>
</protein>
<evidence type="ECO:0000259" key="2">
    <source>
        <dbReference type="Pfam" id="PF14018"/>
    </source>
</evidence>
<proteinExistence type="predicted"/>
<keyword evidence="4" id="KW-1185">Reference proteome</keyword>
<keyword evidence="1" id="KW-0472">Membrane</keyword>
<reference evidence="3 4" key="1">
    <citation type="submission" date="2018-03" db="EMBL/GenBank/DDBJ databases">
        <title>Genomic Encyclopedia of Archaeal and Bacterial Type Strains, Phase II (KMG-II): from individual species to whole genera.</title>
        <authorList>
            <person name="Goeker M."/>
        </authorList>
    </citation>
    <scope>NUCLEOTIDE SEQUENCE [LARGE SCALE GENOMIC DNA]</scope>
    <source>
        <strain evidence="3 4">DSM 17586</strain>
    </source>
</reference>
<evidence type="ECO:0000313" key="4">
    <source>
        <dbReference type="Proteomes" id="UP000242133"/>
    </source>
</evidence>
<evidence type="ECO:0000313" key="3">
    <source>
        <dbReference type="EMBL" id="PSL14141.1"/>
    </source>
</evidence>
<feature type="transmembrane region" description="Helical" evidence="1">
    <location>
        <begin position="74"/>
        <end position="92"/>
    </location>
</feature>
<dbReference type="Proteomes" id="UP000242133">
    <property type="component" value="Unassembled WGS sequence"/>
</dbReference>
<feature type="transmembrane region" description="Helical" evidence="1">
    <location>
        <begin position="98"/>
        <end position="121"/>
    </location>
</feature>
<sequence length="167" mass="18265">MNQVADNPYVAPEADLEVQQAAGDISVFPRFSTWAVFGLSIITLGIYTIYWLYDRTRKLNSISENQISQGVVSASVGLFVASGISSIVVAVVGPSSSFGALVLVDGLLGLASGIMILVWAFKFRNRLNRVTNSEGKPTWAGPILTFFFNVLYLSYKINQHLDIRASR</sequence>
<accession>A0A2P8EXE1</accession>
<keyword evidence="1" id="KW-0812">Transmembrane</keyword>
<organism evidence="3 4">
    <name type="scientific">Marinobacterium halophilum</name>
    <dbReference type="NCBI Taxonomy" id="267374"/>
    <lineage>
        <taxon>Bacteria</taxon>
        <taxon>Pseudomonadati</taxon>
        <taxon>Pseudomonadota</taxon>
        <taxon>Gammaproteobacteria</taxon>
        <taxon>Oceanospirillales</taxon>
        <taxon>Oceanospirillaceae</taxon>
        <taxon>Marinobacterium</taxon>
    </lineage>
</organism>
<dbReference type="AlphaFoldDB" id="A0A2P8EXE1"/>
<comment type="caution">
    <text evidence="3">The sequence shown here is derived from an EMBL/GenBank/DDBJ whole genome shotgun (WGS) entry which is preliminary data.</text>
</comment>
<dbReference type="OrthoDB" id="7060663at2"/>
<gene>
    <name evidence="3" type="ORF">CLV44_10977</name>
</gene>
<name>A0A2P8EXE1_9GAMM</name>
<feature type="transmembrane region" description="Helical" evidence="1">
    <location>
        <begin position="34"/>
        <end position="53"/>
    </location>
</feature>
<dbReference type="EMBL" id="PYGI01000009">
    <property type="protein sequence ID" value="PSL14141.1"/>
    <property type="molecule type" value="Genomic_DNA"/>
</dbReference>
<dbReference type="InterPro" id="IPR025328">
    <property type="entry name" value="DUF4234"/>
</dbReference>
<dbReference type="RefSeq" id="WP_106591577.1">
    <property type="nucleotide sequence ID" value="NZ_PYGI01000009.1"/>
</dbReference>
<evidence type="ECO:0000256" key="1">
    <source>
        <dbReference type="SAM" id="Phobius"/>
    </source>
</evidence>
<keyword evidence="1" id="KW-1133">Transmembrane helix</keyword>